<feature type="transmembrane region" description="Helical" evidence="7">
    <location>
        <begin position="150"/>
        <end position="171"/>
    </location>
</feature>
<evidence type="ECO:0000256" key="4">
    <source>
        <dbReference type="ARBA" id="ARBA00022692"/>
    </source>
</evidence>
<dbReference type="PANTHER" id="PTHR23517">
    <property type="entry name" value="RESISTANCE PROTEIN MDTM, PUTATIVE-RELATED-RELATED"/>
    <property type="match status" value="1"/>
</dbReference>
<dbReference type="PANTHER" id="PTHR23517:SF2">
    <property type="entry name" value="MULTIDRUG RESISTANCE PROTEIN MDTH"/>
    <property type="match status" value="1"/>
</dbReference>
<dbReference type="PRINTS" id="PR01035">
    <property type="entry name" value="TCRTETA"/>
</dbReference>
<feature type="transmembrane region" description="Helical" evidence="7">
    <location>
        <begin position="49"/>
        <end position="70"/>
    </location>
</feature>
<evidence type="ECO:0000256" key="1">
    <source>
        <dbReference type="ARBA" id="ARBA00004651"/>
    </source>
</evidence>
<keyword evidence="5 7" id="KW-1133">Transmembrane helix</keyword>
<dbReference type="RefSeq" id="WP_345012445.1">
    <property type="nucleotide sequence ID" value="NZ_BAABFC010000012.1"/>
</dbReference>
<dbReference type="InterPro" id="IPR050171">
    <property type="entry name" value="MFS_Transporters"/>
</dbReference>
<feature type="transmembrane region" description="Helical" evidence="7">
    <location>
        <begin position="317"/>
        <end position="340"/>
    </location>
</feature>
<name>A0ABP8QBJ6_9GAMM</name>
<keyword evidence="10" id="KW-1185">Reference proteome</keyword>
<feature type="transmembrane region" description="Helical" evidence="7">
    <location>
        <begin position="177"/>
        <end position="199"/>
    </location>
</feature>
<gene>
    <name evidence="9" type="ORF">GCM10023095_19210</name>
</gene>
<feature type="transmembrane region" description="Helical" evidence="7">
    <location>
        <begin position="21"/>
        <end position="43"/>
    </location>
</feature>
<keyword evidence="3" id="KW-1003">Cell membrane</keyword>
<dbReference type="InterPro" id="IPR020846">
    <property type="entry name" value="MFS_dom"/>
</dbReference>
<evidence type="ECO:0000313" key="9">
    <source>
        <dbReference type="EMBL" id="GAA4499313.1"/>
    </source>
</evidence>
<evidence type="ECO:0000259" key="8">
    <source>
        <dbReference type="PROSITE" id="PS50850"/>
    </source>
</evidence>
<evidence type="ECO:0000256" key="3">
    <source>
        <dbReference type="ARBA" id="ARBA00022475"/>
    </source>
</evidence>
<reference evidence="10" key="1">
    <citation type="journal article" date="2019" name="Int. J. Syst. Evol. Microbiol.">
        <title>The Global Catalogue of Microorganisms (GCM) 10K type strain sequencing project: providing services to taxonomists for standard genome sequencing and annotation.</title>
        <authorList>
            <consortium name="The Broad Institute Genomics Platform"/>
            <consortium name="The Broad Institute Genome Sequencing Center for Infectious Disease"/>
            <person name="Wu L."/>
            <person name="Ma J."/>
        </authorList>
    </citation>
    <scope>NUCLEOTIDE SEQUENCE [LARGE SCALE GENOMIC DNA]</scope>
    <source>
        <strain evidence="10">JCM 32226</strain>
    </source>
</reference>
<evidence type="ECO:0000256" key="7">
    <source>
        <dbReference type="SAM" id="Phobius"/>
    </source>
</evidence>
<feature type="transmembrane region" description="Helical" evidence="7">
    <location>
        <begin position="259"/>
        <end position="277"/>
    </location>
</feature>
<dbReference type="EMBL" id="BAABFC010000012">
    <property type="protein sequence ID" value="GAA4499313.1"/>
    <property type="molecule type" value="Genomic_DNA"/>
</dbReference>
<dbReference type="InterPro" id="IPR011701">
    <property type="entry name" value="MFS"/>
</dbReference>
<feature type="transmembrane region" description="Helical" evidence="7">
    <location>
        <begin position="352"/>
        <end position="378"/>
    </location>
</feature>
<dbReference type="PROSITE" id="PS50850">
    <property type="entry name" value="MFS"/>
    <property type="match status" value="1"/>
</dbReference>
<dbReference type="Gene3D" id="1.20.1250.20">
    <property type="entry name" value="MFS general substrate transporter like domains"/>
    <property type="match status" value="1"/>
</dbReference>
<protein>
    <submittedName>
        <fullName evidence="9">MFS transporter</fullName>
    </submittedName>
</protein>
<feature type="transmembrane region" description="Helical" evidence="7">
    <location>
        <begin position="384"/>
        <end position="402"/>
    </location>
</feature>
<feature type="domain" description="Major facilitator superfamily (MFS) profile" evidence="8">
    <location>
        <begin position="24"/>
        <end position="406"/>
    </location>
</feature>
<evidence type="ECO:0000313" key="10">
    <source>
        <dbReference type="Proteomes" id="UP001501321"/>
    </source>
</evidence>
<keyword evidence="4 7" id="KW-0812">Transmembrane</keyword>
<organism evidence="9 10">
    <name type="scientific">Pseudaeromonas paramecii</name>
    <dbReference type="NCBI Taxonomy" id="2138166"/>
    <lineage>
        <taxon>Bacteria</taxon>
        <taxon>Pseudomonadati</taxon>
        <taxon>Pseudomonadota</taxon>
        <taxon>Gammaproteobacteria</taxon>
        <taxon>Aeromonadales</taxon>
        <taxon>Aeromonadaceae</taxon>
        <taxon>Pseudaeromonas</taxon>
    </lineage>
</organism>
<evidence type="ECO:0000256" key="2">
    <source>
        <dbReference type="ARBA" id="ARBA00022448"/>
    </source>
</evidence>
<comment type="subcellular location">
    <subcellularLocation>
        <location evidence="1">Cell membrane</location>
        <topology evidence="1">Multi-pass membrane protein</topology>
    </subcellularLocation>
</comment>
<evidence type="ECO:0000256" key="6">
    <source>
        <dbReference type="ARBA" id="ARBA00023136"/>
    </source>
</evidence>
<dbReference type="InterPro" id="IPR036259">
    <property type="entry name" value="MFS_trans_sf"/>
</dbReference>
<feature type="transmembrane region" description="Helical" evidence="7">
    <location>
        <begin position="91"/>
        <end position="109"/>
    </location>
</feature>
<dbReference type="Pfam" id="PF07690">
    <property type="entry name" value="MFS_1"/>
    <property type="match status" value="1"/>
</dbReference>
<evidence type="ECO:0000256" key="5">
    <source>
        <dbReference type="ARBA" id="ARBA00022989"/>
    </source>
</evidence>
<feature type="transmembrane region" description="Helical" evidence="7">
    <location>
        <begin position="289"/>
        <end position="311"/>
    </location>
</feature>
<dbReference type="InterPro" id="IPR001958">
    <property type="entry name" value="Tet-R_TetA/multi-R_MdtG-like"/>
</dbReference>
<keyword evidence="6 7" id="KW-0472">Membrane</keyword>
<comment type="caution">
    <text evidence="9">The sequence shown here is derived from an EMBL/GenBank/DDBJ whole genome shotgun (WGS) entry which is preliminary data.</text>
</comment>
<feature type="transmembrane region" description="Helical" evidence="7">
    <location>
        <begin position="115"/>
        <end position="138"/>
    </location>
</feature>
<proteinExistence type="predicted"/>
<dbReference type="SUPFAM" id="SSF103473">
    <property type="entry name" value="MFS general substrate transporter"/>
    <property type="match status" value="1"/>
</dbReference>
<sequence>MADSRDRASLAGRQWQTWRSLSPAARLLIFNGLAFNLGFYMLMPFLAQHLGGSLGLAGWACGLVMGLRVFSQQGLFLLGGSLGDRIGYHSAIVLGCLVRALGFVLLGWADSLSLLLLAAALTGFAGALFTPCAQAYLAGECTTPSLRQRAFALHNLASSAGMLLGPVLGMLLSLQRFALIGLLAGGLFALLGGLQYWLLPPVVAQTTAASQGVLGQWRRMLGERAFVLFTLLAGCYQVLFHQLYLAIPAFLQSEPQAEHLLGAVFTLSAIIGVLLQLPVSRLVERRLGVAPAMGLGLGLMGLSYLALPLLAPWPAQAVLLQVALLSLGSLLCYPLFAAQLPQFARAGQLGSYYGLYASLGGCLALVGNLLVGALLGAAGSQPSHLIWLGLTLVGVLAGTGLWQHVRRCTQSAAVGKPVVSPPA</sequence>
<accession>A0ABP8QBJ6</accession>
<dbReference type="Proteomes" id="UP001501321">
    <property type="component" value="Unassembled WGS sequence"/>
</dbReference>
<keyword evidence="2" id="KW-0813">Transport</keyword>
<feature type="transmembrane region" description="Helical" evidence="7">
    <location>
        <begin position="225"/>
        <end position="247"/>
    </location>
</feature>